<dbReference type="EMBL" id="UINC01037177">
    <property type="protein sequence ID" value="SVB32281.1"/>
    <property type="molecule type" value="Genomic_DNA"/>
</dbReference>
<dbReference type="AlphaFoldDB" id="A0A382D3J0"/>
<feature type="non-terminal residue" evidence="1">
    <location>
        <position position="122"/>
    </location>
</feature>
<reference evidence="1" key="1">
    <citation type="submission" date="2018-05" db="EMBL/GenBank/DDBJ databases">
        <authorList>
            <person name="Lanie J.A."/>
            <person name="Ng W.-L."/>
            <person name="Kazmierczak K.M."/>
            <person name="Andrzejewski T.M."/>
            <person name="Davidsen T.M."/>
            <person name="Wayne K.J."/>
            <person name="Tettelin H."/>
            <person name="Glass J.I."/>
            <person name="Rusch D."/>
            <person name="Podicherti R."/>
            <person name="Tsui H.-C.T."/>
            <person name="Winkler M.E."/>
        </authorList>
    </citation>
    <scope>NUCLEOTIDE SEQUENCE</scope>
</reference>
<name>A0A382D3J0_9ZZZZ</name>
<evidence type="ECO:0000313" key="1">
    <source>
        <dbReference type="EMBL" id="SVB32281.1"/>
    </source>
</evidence>
<dbReference type="InterPro" id="IPR029017">
    <property type="entry name" value="Enolase-like_N"/>
</dbReference>
<proteinExistence type="predicted"/>
<protein>
    <submittedName>
        <fullName evidence="1">Uncharacterized protein</fullName>
    </submittedName>
</protein>
<gene>
    <name evidence="1" type="ORF">METZ01_LOCUS185135</name>
</gene>
<sequence>MSAKITGVERFTLHVPFVDRVRTEMERAGIHTWSELEITRVEVDKVIVGGGETIQNYTWGRVQDEERVIGHSPFELMWDDSLGAGLQMALFDAAGKIAGVPLYRLLGDKHRDWCAISFWDHD</sequence>
<organism evidence="1">
    <name type="scientific">marine metagenome</name>
    <dbReference type="NCBI Taxonomy" id="408172"/>
    <lineage>
        <taxon>unclassified sequences</taxon>
        <taxon>metagenomes</taxon>
        <taxon>ecological metagenomes</taxon>
    </lineage>
</organism>
<dbReference type="SUPFAM" id="SSF54826">
    <property type="entry name" value="Enolase N-terminal domain-like"/>
    <property type="match status" value="1"/>
</dbReference>
<dbReference type="Gene3D" id="3.30.390.10">
    <property type="entry name" value="Enolase-like, N-terminal domain"/>
    <property type="match status" value="1"/>
</dbReference>
<accession>A0A382D3J0</accession>